<feature type="region of interest" description="Disordered" evidence="1">
    <location>
        <begin position="1"/>
        <end position="37"/>
    </location>
</feature>
<protein>
    <submittedName>
        <fullName evidence="2">Uncharacterized protein</fullName>
    </submittedName>
</protein>
<feature type="compositionally biased region" description="Basic and acidic residues" evidence="1">
    <location>
        <begin position="287"/>
        <end position="301"/>
    </location>
</feature>
<feature type="region of interest" description="Disordered" evidence="1">
    <location>
        <begin position="129"/>
        <end position="178"/>
    </location>
</feature>
<evidence type="ECO:0000256" key="1">
    <source>
        <dbReference type="SAM" id="MobiDB-lite"/>
    </source>
</evidence>
<name>A0AAD6U138_9AGAR</name>
<feature type="region of interest" description="Disordered" evidence="1">
    <location>
        <begin position="277"/>
        <end position="331"/>
    </location>
</feature>
<organism evidence="2 3">
    <name type="scientific">Mycena belliarum</name>
    <dbReference type="NCBI Taxonomy" id="1033014"/>
    <lineage>
        <taxon>Eukaryota</taxon>
        <taxon>Fungi</taxon>
        <taxon>Dikarya</taxon>
        <taxon>Basidiomycota</taxon>
        <taxon>Agaricomycotina</taxon>
        <taxon>Agaricomycetes</taxon>
        <taxon>Agaricomycetidae</taxon>
        <taxon>Agaricales</taxon>
        <taxon>Marasmiineae</taxon>
        <taxon>Mycenaceae</taxon>
        <taxon>Mycena</taxon>
    </lineage>
</organism>
<dbReference type="AlphaFoldDB" id="A0AAD6U138"/>
<dbReference type="Proteomes" id="UP001222325">
    <property type="component" value="Unassembled WGS sequence"/>
</dbReference>
<feature type="compositionally biased region" description="Pro residues" evidence="1">
    <location>
        <begin position="163"/>
        <end position="173"/>
    </location>
</feature>
<proteinExistence type="predicted"/>
<evidence type="ECO:0000313" key="3">
    <source>
        <dbReference type="Proteomes" id="UP001222325"/>
    </source>
</evidence>
<feature type="region of interest" description="Disordered" evidence="1">
    <location>
        <begin position="350"/>
        <end position="370"/>
    </location>
</feature>
<evidence type="ECO:0000313" key="2">
    <source>
        <dbReference type="EMBL" id="KAJ7084376.1"/>
    </source>
</evidence>
<sequence>MCQTMNVIHRSPLKSVRHRTRSTSSASGSSVPKTPIDDYDEFHREAKLGTDFSVIKMGTSVVPKKKVKKLSGVFPWDRDSSSSDTSEVPCCKTAFPACLIIQQPPPPPAPLPAWLESTFSTLTTNHPLRLLLPRRSESEPTTSSSPRAGPADHEPRFSFCPLADPPPVSPPPGTYTELLAQSPQIPYSRSPEPAFTDTTSSLPVLSFGGGILPFSMPGPSSVVSCCQSTPLAHIPETLVAEYAPVFDYTPIPSQEPYPVDNAHRFMSALYSTPITEHPSGYTTPFHRSQDGDNHSTYEHSPNHSAQNNSACRPVYFDSPTEDPSSSDPVEPAYELDSLDFKWKPFIQNTVDGEDRSTAPEPPPEPPVVCNSDDYYYEVQVEPEGEDDKDGQLYASINMESVESSSRFSFTLPEEPYRQEEMASTPDCPVLQCFAPAPGIFVSPLRDTEAHTSPAVAHLVSVSHLTESKIAITHSQGR</sequence>
<dbReference type="EMBL" id="JARJCN010000038">
    <property type="protein sequence ID" value="KAJ7084376.1"/>
    <property type="molecule type" value="Genomic_DNA"/>
</dbReference>
<comment type="caution">
    <text evidence="2">The sequence shown here is derived from an EMBL/GenBank/DDBJ whole genome shotgun (WGS) entry which is preliminary data.</text>
</comment>
<reference evidence="2" key="1">
    <citation type="submission" date="2023-03" db="EMBL/GenBank/DDBJ databases">
        <title>Massive genome expansion in bonnet fungi (Mycena s.s.) driven by repeated elements and novel gene families across ecological guilds.</title>
        <authorList>
            <consortium name="Lawrence Berkeley National Laboratory"/>
            <person name="Harder C.B."/>
            <person name="Miyauchi S."/>
            <person name="Viragh M."/>
            <person name="Kuo A."/>
            <person name="Thoen E."/>
            <person name="Andreopoulos B."/>
            <person name="Lu D."/>
            <person name="Skrede I."/>
            <person name="Drula E."/>
            <person name="Henrissat B."/>
            <person name="Morin E."/>
            <person name="Kohler A."/>
            <person name="Barry K."/>
            <person name="LaButti K."/>
            <person name="Morin E."/>
            <person name="Salamov A."/>
            <person name="Lipzen A."/>
            <person name="Mereny Z."/>
            <person name="Hegedus B."/>
            <person name="Baldrian P."/>
            <person name="Stursova M."/>
            <person name="Weitz H."/>
            <person name="Taylor A."/>
            <person name="Grigoriev I.V."/>
            <person name="Nagy L.G."/>
            <person name="Martin F."/>
            <person name="Kauserud H."/>
        </authorList>
    </citation>
    <scope>NUCLEOTIDE SEQUENCE</scope>
    <source>
        <strain evidence="2">CBHHK173m</strain>
    </source>
</reference>
<feature type="compositionally biased region" description="Basic residues" evidence="1">
    <location>
        <begin position="11"/>
        <end position="21"/>
    </location>
</feature>
<keyword evidence="3" id="KW-1185">Reference proteome</keyword>
<feature type="compositionally biased region" description="Low complexity" evidence="1">
    <location>
        <begin position="317"/>
        <end position="331"/>
    </location>
</feature>
<feature type="compositionally biased region" description="Polar residues" evidence="1">
    <location>
        <begin position="277"/>
        <end position="286"/>
    </location>
</feature>
<feature type="compositionally biased region" description="Low complexity" evidence="1">
    <location>
        <begin position="129"/>
        <end position="147"/>
    </location>
</feature>
<accession>A0AAD6U138</accession>
<gene>
    <name evidence="2" type="ORF">B0H15DRAFT_393235</name>
</gene>
<feature type="compositionally biased region" description="Low complexity" evidence="1">
    <location>
        <begin position="22"/>
        <end position="31"/>
    </location>
</feature>